<gene>
    <name evidence="1" type="ORF">SACU0126_LOCUS16308</name>
</gene>
<dbReference type="EMBL" id="HBIQ01051277">
    <property type="protein sequence ID" value="CAE0559779.1"/>
    <property type="molecule type" value="Transcribed_RNA"/>
</dbReference>
<proteinExistence type="predicted"/>
<organism evidence="1">
    <name type="scientific">Strombidinopsis acuminata</name>
    <dbReference type="NCBI Taxonomy" id="141414"/>
    <lineage>
        <taxon>Eukaryota</taxon>
        <taxon>Sar</taxon>
        <taxon>Alveolata</taxon>
        <taxon>Ciliophora</taxon>
        <taxon>Intramacronucleata</taxon>
        <taxon>Spirotrichea</taxon>
        <taxon>Choreotrichia</taxon>
        <taxon>Choreotrichida</taxon>
        <taxon>Strombidinopsidae</taxon>
        <taxon>Strombidinopsis</taxon>
    </lineage>
</organism>
<reference evidence="1" key="1">
    <citation type="submission" date="2021-01" db="EMBL/GenBank/DDBJ databases">
        <authorList>
            <person name="Corre E."/>
            <person name="Pelletier E."/>
            <person name="Niang G."/>
            <person name="Scheremetjew M."/>
            <person name="Finn R."/>
            <person name="Kale V."/>
            <person name="Holt S."/>
            <person name="Cochrane G."/>
            <person name="Meng A."/>
            <person name="Brown T."/>
            <person name="Cohen L."/>
        </authorList>
    </citation>
    <scope>NUCLEOTIDE SEQUENCE</scope>
    <source>
        <strain evidence="1">SPMC142</strain>
    </source>
</reference>
<dbReference type="AlphaFoldDB" id="A0A7S3SNM9"/>
<sequence>MRDKSIMTKGYIFYKDDFTNVPHDDKFAHFLKDGVDVIMSTSLDVPLANTGALAFLPRAVYDAEKDNVKEDVHPQLNARISFTGFWAEADEDAADWVEAFYAGTYDKKVYRLVADNVDKQMRESHFK</sequence>
<protein>
    <submittedName>
        <fullName evidence="1">Uncharacterized protein</fullName>
    </submittedName>
</protein>
<name>A0A7S3SNM9_9SPIT</name>
<accession>A0A7S3SNM9</accession>
<evidence type="ECO:0000313" key="1">
    <source>
        <dbReference type="EMBL" id="CAE0559779.1"/>
    </source>
</evidence>